<organism evidence="2 3">
    <name type="scientific">Jeongeupia chitinilytica</name>
    <dbReference type="NCBI Taxonomy" id="1041641"/>
    <lineage>
        <taxon>Bacteria</taxon>
        <taxon>Pseudomonadati</taxon>
        <taxon>Pseudomonadota</taxon>
        <taxon>Betaproteobacteria</taxon>
        <taxon>Neisseriales</taxon>
        <taxon>Chitinibacteraceae</taxon>
        <taxon>Jeongeupia</taxon>
    </lineage>
</organism>
<name>A0ABQ3GYR0_9NEIS</name>
<evidence type="ECO:0000259" key="1">
    <source>
        <dbReference type="Pfam" id="PF00144"/>
    </source>
</evidence>
<proteinExistence type="predicted"/>
<dbReference type="Gene3D" id="3.40.710.10">
    <property type="entry name" value="DD-peptidase/beta-lactamase superfamily"/>
    <property type="match status" value="1"/>
</dbReference>
<gene>
    <name evidence="2" type="ORF">GCM10007350_04060</name>
</gene>
<dbReference type="SUPFAM" id="SSF56601">
    <property type="entry name" value="beta-lactamase/transpeptidase-like"/>
    <property type="match status" value="1"/>
</dbReference>
<feature type="domain" description="Beta-lactamase-related" evidence="1">
    <location>
        <begin position="31"/>
        <end position="358"/>
    </location>
</feature>
<keyword evidence="2" id="KW-0378">Hydrolase</keyword>
<sequence>MSVQQESPIHLAPVQISPREAGFDPVKLDDLDRHFQRLIANGKLQGASYLLARRGKVFAHRSMGQLREDPVAGAFKPDSLRCVYSITKLVAAIAAMQLVEQGKLCLETFACALIDEMQNPKHNQIQLWHLLTHCSGLPADPGFYNEPYPHEWLSSRVKDNWITAALTGPTEYEPGTRSSYSSVGYAILGEIIARVSGQTFEAYVEEHILKPLGMKDSCFIVPESRFDEVCLNNAWQYERLLLRTPPHGIPQAAGGMYSTLADLYRLGQMMLNKGAFDGVRILSRKSVETMTRNWLPPNTESYYWGNKLKAFEHGLGVQTYSNFGLVSPGTYAHEGAWHSALFIDPQEELVVVYMVPNNPGWSQEAVIAPRGIIWSGLL</sequence>
<dbReference type="Pfam" id="PF00144">
    <property type="entry name" value="Beta-lactamase"/>
    <property type="match status" value="1"/>
</dbReference>
<dbReference type="PANTHER" id="PTHR43283">
    <property type="entry name" value="BETA-LACTAMASE-RELATED"/>
    <property type="match status" value="1"/>
</dbReference>
<dbReference type="InterPro" id="IPR012338">
    <property type="entry name" value="Beta-lactam/transpept-like"/>
</dbReference>
<keyword evidence="3" id="KW-1185">Reference proteome</keyword>
<dbReference type="Proteomes" id="UP000604737">
    <property type="component" value="Unassembled WGS sequence"/>
</dbReference>
<reference evidence="3" key="1">
    <citation type="journal article" date="2019" name="Int. J. Syst. Evol. Microbiol.">
        <title>The Global Catalogue of Microorganisms (GCM) 10K type strain sequencing project: providing services to taxonomists for standard genome sequencing and annotation.</title>
        <authorList>
            <consortium name="The Broad Institute Genomics Platform"/>
            <consortium name="The Broad Institute Genome Sequencing Center for Infectious Disease"/>
            <person name="Wu L."/>
            <person name="Ma J."/>
        </authorList>
    </citation>
    <scope>NUCLEOTIDE SEQUENCE [LARGE SCALE GENOMIC DNA]</scope>
    <source>
        <strain evidence="3">KCTC 23701</strain>
    </source>
</reference>
<comment type="caution">
    <text evidence="2">The sequence shown here is derived from an EMBL/GenBank/DDBJ whole genome shotgun (WGS) entry which is preliminary data.</text>
</comment>
<dbReference type="InterPro" id="IPR050789">
    <property type="entry name" value="Diverse_Enzym_Activities"/>
</dbReference>
<dbReference type="PANTHER" id="PTHR43283:SF3">
    <property type="entry name" value="BETA-LACTAMASE FAMILY PROTEIN (AFU_ORTHOLOGUE AFUA_5G07500)"/>
    <property type="match status" value="1"/>
</dbReference>
<dbReference type="InterPro" id="IPR001466">
    <property type="entry name" value="Beta-lactam-related"/>
</dbReference>
<dbReference type="GO" id="GO:0016787">
    <property type="term" value="F:hydrolase activity"/>
    <property type="evidence" value="ECO:0007669"/>
    <property type="project" value="UniProtKB-KW"/>
</dbReference>
<dbReference type="EMBL" id="BMYO01000001">
    <property type="protein sequence ID" value="GHD56606.1"/>
    <property type="molecule type" value="Genomic_DNA"/>
</dbReference>
<evidence type="ECO:0000313" key="3">
    <source>
        <dbReference type="Proteomes" id="UP000604737"/>
    </source>
</evidence>
<protein>
    <submittedName>
        <fullName evidence="2">Serine hydrolase</fullName>
    </submittedName>
</protein>
<dbReference type="RefSeq" id="WP_189458476.1">
    <property type="nucleotide sequence ID" value="NZ_BMYO01000001.1"/>
</dbReference>
<evidence type="ECO:0000313" key="2">
    <source>
        <dbReference type="EMBL" id="GHD56606.1"/>
    </source>
</evidence>
<accession>A0ABQ3GYR0</accession>